<reference evidence="2" key="4">
    <citation type="submission" date="2025-09" db="UniProtKB">
        <authorList>
            <consortium name="Ensembl"/>
        </authorList>
    </citation>
    <scope>IDENTIFICATION</scope>
    <source>
        <strain evidence="2">C57BL/6J</strain>
    </source>
</reference>
<dbReference type="Bgee" id="ENSMUSG00000052087">
    <property type="expression patterns" value="Expressed in granulocyte and 159 other cell types or tissues"/>
</dbReference>
<feature type="region of interest" description="Disordered" evidence="1">
    <location>
        <begin position="43"/>
        <end position="82"/>
    </location>
</feature>
<proteinExistence type="predicted"/>
<evidence type="ECO:0000256" key="1">
    <source>
        <dbReference type="SAM" id="MobiDB-lite"/>
    </source>
</evidence>
<dbReference type="HOGENOM" id="CLU_2557695_0_0_1"/>
<dbReference type="GeneTree" id="ENSGT00940000161364"/>
<gene>
    <name evidence="2 3" type="primary">Rgs14</name>
</gene>
<organism evidence="2 4">
    <name type="scientific">Mus musculus</name>
    <name type="common">Mouse</name>
    <dbReference type="NCBI Taxonomy" id="10090"/>
    <lineage>
        <taxon>Eukaryota</taxon>
        <taxon>Metazoa</taxon>
        <taxon>Chordata</taxon>
        <taxon>Craniata</taxon>
        <taxon>Vertebrata</taxon>
        <taxon>Euteleostomi</taxon>
        <taxon>Mammalia</taxon>
        <taxon>Eutheria</taxon>
        <taxon>Euarchontoglires</taxon>
        <taxon>Glires</taxon>
        <taxon>Rodentia</taxon>
        <taxon>Myomorpha</taxon>
        <taxon>Muroidea</taxon>
        <taxon>Muridae</taxon>
        <taxon>Murinae</taxon>
        <taxon>Mus</taxon>
        <taxon>Mus</taxon>
    </lineage>
</organism>
<name>D6RCH4_MOUSE</name>
<dbReference type="Proteomes" id="UP000000589">
    <property type="component" value="Chromosome 13"/>
</dbReference>
<sequence>MPGKPKHLGVPNGRMVLAVSDGGVPEEGIQRRERNFLESLRTFPADPSQRHQAASSGGPQHLPRVPIQPGAEPSEHRPTGLA</sequence>
<dbReference type="AlphaFoldDB" id="D6RCH4"/>
<dbReference type="MGI" id="MGI:1859709">
    <property type="gene designation" value="Rgs14"/>
</dbReference>
<evidence type="ECO:0000313" key="3">
    <source>
        <dbReference type="MGI" id="MGI:1859709"/>
    </source>
</evidence>
<reference evidence="2" key="3">
    <citation type="submission" date="2025-08" db="UniProtKB">
        <authorList>
            <consortium name="Ensembl"/>
        </authorList>
    </citation>
    <scope>IDENTIFICATION</scope>
    <source>
        <strain evidence="2">C57BL/6J</strain>
    </source>
</reference>
<evidence type="ECO:0000313" key="4">
    <source>
        <dbReference type="Proteomes" id="UP000000589"/>
    </source>
</evidence>
<accession>D6RCH4</accession>
<protein>
    <submittedName>
        <fullName evidence="2">Regulator of G-protein signaling 14</fullName>
    </submittedName>
</protein>
<dbReference type="SMR" id="D6RCH4"/>
<reference evidence="2 4" key="2">
    <citation type="journal article" date="2011" name="PLoS Biol.">
        <title>Modernizing reference genome assemblies.</title>
        <authorList>
            <person name="Church D.M."/>
            <person name="Schneider V.A."/>
            <person name="Graves T."/>
            <person name="Auger K."/>
            <person name="Cunningham F."/>
            <person name="Bouk N."/>
            <person name="Chen H.C."/>
            <person name="Agarwala R."/>
            <person name="McLaren W.M."/>
            <person name="Ritchie G.R."/>
            <person name="Albracht D."/>
            <person name="Kremitzki M."/>
            <person name="Rock S."/>
            <person name="Kotkiewicz H."/>
            <person name="Kremitzki C."/>
            <person name="Wollam A."/>
            <person name="Trani L."/>
            <person name="Fulton L."/>
            <person name="Fulton R."/>
            <person name="Matthews L."/>
            <person name="Whitehead S."/>
            <person name="Chow W."/>
            <person name="Torrance J."/>
            <person name="Dunn M."/>
            <person name="Harden G."/>
            <person name="Threadgold G."/>
            <person name="Wood J."/>
            <person name="Collins J."/>
            <person name="Heath P."/>
            <person name="Griffiths G."/>
            <person name="Pelan S."/>
            <person name="Grafham D."/>
            <person name="Eichler E.E."/>
            <person name="Weinstock G."/>
            <person name="Mardis E.R."/>
            <person name="Wilson R.K."/>
            <person name="Howe K."/>
            <person name="Flicek P."/>
            <person name="Hubbard T."/>
        </authorList>
    </citation>
    <scope>NUCLEOTIDE SEQUENCE [LARGE SCALE GENOMIC DNA]</scope>
    <source>
        <strain evidence="2 4">C57BL/6J</strain>
    </source>
</reference>
<dbReference type="ExpressionAtlas" id="D6RCH4">
    <property type="expression patterns" value="baseline and differential"/>
</dbReference>
<feature type="compositionally biased region" description="Basic and acidic residues" evidence="1">
    <location>
        <begin position="73"/>
        <end position="82"/>
    </location>
</feature>
<keyword evidence="4" id="KW-1185">Reference proteome</keyword>
<dbReference type="VEuPathDB" id="HostDB:ENSMUSG00000052087"/>
<evidence type="ECO:0000313" key="2">
    <source>
        <dbReference type="Ensembl" id="ENSMUSP00000121508.2"/>
    </source>
</evidence>
<dbReference type="Antibodypedia" id="29266">
    <property type="antibodies" value="330 antibodies from 39 providers"/>
</dbReference>
<reference evidence="2 4" key="1">
    <citation type="journal article" date="2009" name="PLoS Biol.">
        <title>Lineage-specific biology revealed by a finished genome assembly of the mouse.</title>
        <authorList>
            <consortium name="Mouse Genome Sequencing Consortium"/>
            <person name="Church D.M."/>
            <person name="Goodstadt L."/>
            <person name="Hillier L.W."/>
            <person name="Zody M.C."/>
            <person name="Goldstein S."/>
            <person name="She X."/>
            <person name="Bult C.J."/>
            <person name="Agarwala R."/>
            <person name="Cherry J.L."/>
            <person name="DiCuccio M."/>
            <person name="Hlavina W."/>
            <person name="Kapustin Y."/>
            <person name="Meric P."/>
            <person name="Maglott D."/>
            <person name="Birtle Z."/>
            <person name="Marques A.C."/>
            <person name="Graves T."/>
            <person name="Zhou S."/>
            <person name="Teague B."/>
            <person name="Potamousis K."/>
            <person name="Churas C."/>
            <person name="Place M."/>
            <person name="Herschleb J."/>
            <person name="Runnheim R."/>
            <person name="Forrest D."/>
            <person name="Amos-Landgraf J."/>
            <person name="Schwartz D.C."/>
            <person name="Cheng Z."/>
            <person name="Lindblad-Toh K."/>
            <person name="Eichler E.E."/>
            <person name="Ponting C.P."/>
        </authorList>
    </citation>
    <scope>NUCLEOTIDE SEQUENCE [LARGE SCALE GENOMIC DNA]</scope>
    <source>
        <strain evidence="2 4">C57BL/6J</strain>
    </source>
</reference>
<dbReference type="AGR" id="MGI:1859709"/>
<dbReference type="Ensembl" id="ENSMUST00000149858.2">
    <property type="protein sequence ID" value="ENSMUSP00000121508.2"/>
    <property type="gene ID" value="ENSMUSG00000052087.15"/>
</dbReference>